<gene>
    <name evidence="3" type="ORF">VA603_16705</name>
</gene>
<dbReference type="EMBL" id="JAYFUH010000249">
    <property type="protein sequence ID" value="MEA5669180.1"/>
    <property type="molecule type" value="Genomic_DNA"/>
</dbReference>
<organism evidence="3 4">
    <name type="scientific">Stenotrophomonas capsici</name>
    <dbReference type="NCBI Taxonomy" id="3110230"/>
    <lineage>
        <taxon>Bacteria</taxon>
        <taxon>Pseudomonadati</taxon>
        <taxon>Pseudomonadota</taxon>
        <taxon>Gammaproteobacteria</taxon>
        <taxon>Lysobacterales</taxon>
        <taxon>Lysobacteraceae</taxon>
        <taxon>Stenotrophomonas</taxon>
    </lineage>
</organism>
<keyword evidence="2" id="KW-0732">Signal</keyword>
<feature type="signal peptide" evidence="2">
    <location>
        <begin position="1"/>
        <end position="22"/>
    </location>
</feature>
<keyword evidence="4" id="KW-1185">Reference proteome</keyword>
<name>A0ABU5VAU8_9GAMM</name>
<feature type="chain" id="PRO_5047220210" description="DUF4124 domain-containing protein" evidence="2">
    <location>
        <begin position="23"/>
        <end position="131"/>
    </location>
</feature>
<evidence type="ECO:0008006" key="5">
    <source>
        <dbReference type="Google" id="ProtNLM"/>
    </source>
</evidence>
<reference evidence="3 4" key="1">
    <citation type="submission" date="2023-12" db="EMBL/GenBank/DDBJ databases">
        <title>Stenotrophomonas guangdongensis sp. nov., isolated from wilted pepper plants (Capsicum annuum).</title>
        <authorList>
            <person name="Qiu M."/>
            <person name="Li Y."/>
            <person name="Liu Q."/>
            <person name="Zhang X."/>
            <person name="Huang Y."/>
            <person name="Guo R."/>
            <person name="Hu M."/>
            <person name="Zhou J."/>
            <person name="Zhou X."/>
        </authorList>
    </citation>
    <scope>NUCLEOTIDE SEQUENCE [LARGE SCALE GENOMIC DNA]</scope>
    <source>
        <strain evidence="3 4">MH1</strain>
    </source>
</reference>
<accession>A0ABU5VAU8</accession>
<feature type="region of interest" description="Disordered" evidence="1">
    <location>
        <begin position="75"/>
        <end position="96"/>
    </location>
</feature>
<dbReference type="Proteomes" id="UP001301653">
    <property type="component" value="Unassembled WGS sequence"/>
</dbReference>
<protein>
    <recommendedName>
        <fullName evidence="5">DUF4124 domain-containing protein</fullName>
    </recommendedName>
</protein>
<sequence>MPVVVIVLAFIFINLGCGPAHAQQVFKCRTDDGITYQSLPCDGPPLKQWTAAPEPFDRHAQARLQAIERELKRANAVPAQRTRRSGRPPTPAAGACELARRGRSQAYAKAGLKRDFALSSHWDNQVHAACW</sequence>
<evidence type="ECO:0000313" key="4">
    <source>
        <dbReference type="Proteomes" id="UP001301653"/>
    </source>
</evidence>
<evidence type="ECO:0000256" key="2">
    <source>
        <dbReference type="SAM" id="SignalP"/>
    </source>
</evidence>
<dbReference type="RefSeq" id="WP_323439502.1">
    <property type="nucleotide sequence ID" value="NZ_JAYFUH010000249.1"/>
</dbReference>
<evidence type="ECO:0000256" key="1">
    <source>
        <dbReference type="SAM" id="MobiDB-lite"/>
    </source>
</evidence>
<comment type="caution">
    <text evidence="3">The sequence shown here is derived from an EMBL/GenBank/DDBJ whole genome shotgun (WGS) entry which is preliminary data.</text>
</comment>
<proteinExistence type="predicted"/>
<evidence type="ECO:0000313" key="3">
    <source>
        <dbReference type="EMBL" id="MEA5669180.1"/>
    </source>
</evidence>